<dbReference type="InterPro" id="IPR009029">
    <property type="entry name" value="HMG_CoA_Rdtase_sub-bd_dom_sf"/>
</dbReference>
<protein>
    <recommendedName>
        <fullName evidence="3">3-hydroxy-3-methylglutaryl coenzyme A reductase</fullName>
        <shortName evidence="3">HMG-CoA reductase</shortName>
        <ecNumber evidence="3">1.1.1.88</ecNumber>
    </recommendedName>
</protein>
<dbReference type="InterPro" id="IPR009023">
    <property type="entry name" value="HMG_CoA_Rdtase_NAD(P)-bd_sf"/>
</dbReference>
<accession>A0A934PB92</accession>
<dbReference type="Pfam" id="PF00368">
    <property type="entry name" value="HMG-CoA_red"/>
    <property type="match status" value="1"/>
</dbReference>
<dbReference type="EMBL" id="JAENBP010000012">
    <property type="protein sequence ID" value="MBJ8350424.1"/>
    <property type="molecule type" value="Genomic_DNA"/>
</dbReference>
<comment type="similarity">
    <text evidence="1 3">Belongs to the HMG-CoA reductase family.</text>
</comment>
<dbReference type="InterPro" id="IPR023074">
    <property type="entry name" value="HMG_CoA_Rdtase_cat_sf"/>
</dbReference>
<dbReference type="Proteomes" id="UP000644875">
    <property type="component" value="Unassembled WGS sequence"/>
</dbReference>
<evidence type="ECO:0000256" key="1">
    <source>
        <dbReference type="ARBA" id="ARBA00007661"/>
    </source>
</evidence>
<dbReference type="GO" id="GO:0140643">
    <property type="term" value="F:hydroxymethylglutaryl-CoA reductase (NADH) activity"/>
    <property type="evidence" value="ECO:0007669"/>
    <property type="project" value="UniProtKB-EC"/>
</dbReference>
<evidence type="ECO:0000256" key="2">
    <source>
        <dbReference type="ARBA" id="ARBA00023002"/>
    </source>
</evidence>
<dbReference type="RefSeq" id="WP_199568350.1">
    <property type="nucleotide sequence ID" value="NZ_JAENBP010000012.1"/>
</dbReference>
<evidence type="ECO:0000256" key="3">
    <source>
        <dbReference type="RuleBase" id="RU361219"/>
    </source>
</evidence>
<dbReference type="PROSITE" id="PS50065">
    <property type="entry name" value="HMG_COA_REDUCTASE_4"/>
    <property type="match status" value="1"/>
</dbReference>
<comment type="catalytic activity">
    <reaction evidence="3">
        <text>(R)-mevalonate + 2 NAD(+) + CoA = (3S)-3-hydroxy-3-methylglutaryl-CoA + 2 NADH + 2 H(+)</text>
        <dbReference type="Rhea" id="RHEA:14833"/>
        <dbReference type="ChEBI" id="CHEBI:15378"/>
        <dbReference type="ChEBI" id="CHEBI:36464"/>
        <dbReference type="ChEBI" id="CHEBI:43074"/>
        <dbReference type="ChEBI" id="CHEBI:57287"/>
        <dbReference type="ChEBI" id="CHEBI:57540"/>
        <dbReference type="ChEBI" id="CHEBI:57945"/>
        <dbReference type="EC" id="1.1.1.88"/>
    </reaction>
</comment>
<evidence type="ECO:0000313" key="5">
    <source>
        <dbReference type="Proteomes" id="UP000644875"/>
    </source>
</evidence>
<dbReference type="InterPro" id="IPR004553">
    <property type="entry name" value="HMG_CoA_Rdtase_bac-typ"/>
</dbReference>
<dbReference type="NCBIfam" id="TIGR00532">
    <property type="entry name" value="HMG_CoA_R_NAD"/>
    <property type="match status" value="1"/>
</dbReference>
<dbReference type="EC" id="1.1.1.88" evidence="3"/>
<dbReference type="PANTHER" id="PTHR10572:SF24">
    <property type="entry name" value="3-HYDROXY-3-METHYLGLUTARYL-COENZYME A REDUCTASE"/>
    <property type="match status" value="1"/>
</dbReference>
<dbReference type="CDD" id="cd00644">
    <property type="entry name" value="HMG-CoA_reductase_classII"/>
    <property type="match status" value="1"/>
</dbReference>
<gene>
    <name evidence="4" type="ORF">JHK64_07280</name>
</gene>
<dbReference type="PANTHER" id="PTHR10572">
    <property type="entry name" value="3-HYDROXY-3-METHYLGLUTARYL-COENZYME A REDUCTASE"/>
    <property type="match status" value="1"/>
</dbReference>
<comment type="caution">
    <text evidence="4">The sequence shown here is derived from an EMBL/GenBank/DDBJ whole genome shotgun (WGS) entry which is preliminary data.</text>
</comment>
<reference evidence="4 5" key="1">
    <citation type="journal article" date="2021" name="Int. J. Syst. Evol. Microbiol.">
        <title>Streptococcus vicugnae sp. nov., isolated from faeces of alpacas (Vicugna pacos) and cattle (Bos taurus), Streptococcus zalophi sp. nov., and Streptococcus pacificus sp. nov., isolated from respiratory tract of California sea lions (Zalophus californianus).</title>
        <authorList>
            <person name="Volokhov D.V."/>
            <person name="Zagorodnyaya T.A."/>
            <person name="Shen Z."/>
            <person name="Blom J."/>
            <person name="Furtak V.A."/>
            <person name="Eisenberg T."/>
            <person name="Fan P."/>
            <person name="Jeong K.C."/>
            <person name="Gao Y."/>
            <person name="Zhang S."/>
            <person name="Amselle M."/>
        </authorList>
    </citation>
    <scope>NUCLEOTIDE SEQUENCE [LARGE SCALE GENOMIC DNA]</scope>
    <source>
        <strain evidence="5">CSL7508-lung</strain>
    </source>
</reference>
<organism evidence="4 5">
    <name type="scientific">Streptococcus zalophi</name>
    <dbReference type="NCBI Taxonomy" id="640031"/>
    <lineage>
        <taxon>Bacteria</taxon>
        <taxon>Bacillati</taxon>
        <taxon>Bacillota</taxon>
        <taxon>Bacilli</taxon>
        <taxon>Lactobacillales</taxon>
        <taxon>Streptococcaceae</taxon>
        <taxon>Streptococcus</taxon>
    </lineage>
</organism>
<comment type="pathway">
    <text evidence="3">Metabolic intermediate metabolism; (R)-mevalonate degradation; (S)-3-hydroxy-3-methylglutaryl-CoA from (R)-mevalonate: step 1/1.</text>
</comment>
<dbReference type="Gene3D" id="3.90.770.10">
    <property type="entry name" value="3-hydroxy-3-methylglutaryl-coenzyme A Reductase, Chain A, domain 2"/>
    <property type="match status" value="2"/>
</dbReference>
<dbReference type="SUPFAM" id="SSF56542">
    <property type="entry name" value="Substrate-binding domain of HMG-CoA reductase"/>
    <property type="match status" value="1"/>
</dbReference>
<dbReference type="SUPFAM" id="SSF55035">
    <property type="entry name" value="NAD-binding domain of HMG-CoA reductase"/>
    <property type="match status" value="1"/>
</dbReference>
<sequence>MTKINWAGFAKKNPKERLSQIKPLLSKESHHILENHVLLKQEIASQMVENTLGTFALPFSVVPEIEVNHKDYTVPFVTEEPSVIAACSFASKIIKRSGGFKAIVHNRQMIGQIALYEIKDTHSAIKAIEKHKKELLAIANSAHPSIVKRGGGASDIKTNLIEDETPLLVVHILIDTKEAMGANIVNTMTEALKPYLEALTNGKSLMAILSNYATEALVTANCAIDYRFLNRDKVKAKELAEKMVLASNFAKKDPYRASTHNKGIFNGIDAVCIATGNDWRAIEAGAHAYASRNGRYEGLTTWRLDEANKQLLGEITLPLPLATKGGSIGLNPSVLVAFDVLGNPDAKTLASIVASVGLAQNFAALRALVTEGIQEGHMKLHARSLALLAGSLPDEVAFVVDLLLKEKHMNLSTAEKILEKYRNNILE</sequence>
<dbReference type="AlphaFoldDB" id="A0A934PB92"/>
<evidence type="ECO:0000313" key="4">
    <source>
        <dbReference type="EMBL" id="MBJ8350424.1"/>
    </source>
</evidence>
<keyword evidence="2 3" id="KW-0560">Oxidoreductase</keyword>
<name>A0A934PB92_9STRE</name>
<dbReference type="InterPro" id="IPR002202">
    <property type="entry name" value="HMG_CoA_Rdtase"/>
</dbReference>
<proteinExistence type="inferred from homology"/>
<dbReference type="GO" id="GO:0004420">
    <property type="term" value="F:hydroxymethylglutaryl-CoA reductase (NADPH) activity"/>
    <property type="evidence" value="ECO:0007669"/>
    <property type="project" value="InterPro"/>
</dbReference>
<dbReference type="Gene3D" id="1.10.8.660">
    <property type="match status" value="1"/>
</dbReference>
<dbReference type="GO" id="GO:0015936">
    <property type="term" value="P:coenzyme A metabolic process"/>
    <property type="evidence" value="ECO:0007669"/>
    <property type="project" value="InterPro"/>
</dbReference>
<keyword evidence="5" id="KW-1185">Reference proteome</keyword>
<keyword evidence="3" id="KW-0520">NAD</keyword>